<proteinExistence type="predicted"/>
<keyword evidence="2" id="KW-1185">Reference proteome</keyword>
<dbReference type="KEGG" id="cni:Calni_1152"/>
<reference key="1">
    <citation type="submission" date="2010-11" db="EMBL/GenBank/DDBJ databases">
        <title>The complete genome of chromosome of Calditerrivibrio nitroreducens DSM 19672.</title>
        <authorList>
            <consortium name="US DOE Joint Genome Institute (JGI-PGF)"/>
            <person name="Lucas S."/>
            <person name="Copeland A."/>
            <person name="Lapidus A."/>
            <person name="Bruce D."/>
            <person name="Goodwin L."/>
            <person name="Pitluck S."/>
            <person name="Kyrpides N."/>
            <person name="Mavromatis K."/>
            <person name="Ivanova N."/>
            <person name="Mikhailova N."/>
            <person name="Zeytun A."/>
            <person name="Brettin T."/>
            <person name="Detter J.C."/>
            <person name="Tapia R."/>
            <person name="Han C."/>
            <person name="Land M."/>
            <person name="Hauser L."/>
            <person name="Markowitz V."/>
            <person name="Cheng J.-F."/>
            <person name="Hugenholtz P."/>
            <person name="Woyke T."/>
            <person name="Wu D."/>
            <person name="Spring S."/>
            <person name="Schroeder M."/>
            <person name="Brambilla E."/>
            <person name="Klenk H.-P."/>
            <person name="Eisen J.A."/>
        </authorList>
    </citation>
    <scope>NUCLEOTIDE SEQUENCE [LARGE SCALE GENOMIC DNA]</scope>
    <source>
        <strain>DSM 19672</strain>
    </source>
</reference>
<dbReference type="AlphaFoldDB" id="E4TIL4"/>
<evidence type="ECO:0000313" key="1">
    <source>
        <dbReference type="EMBL" id="ADR19062.1"/>
    </source>
</evidence>
<dbReference type="EMBL" id="CP002347">
    <property type="protein sequence ID" value="ADR19062.1"/>
    <property type="molecule type" value="Genomic_DNA"/>
</dbReference>
<dbReference type="Proteomes" id="UP000007039">
    <property type="component" value="Chromosome"/>
</dbReference>
<protein>
    <submittedName>
        <fullName evidence="1">Uncharacterized protein</fullName>
    </submittedName>
</protein>
<gene>
    <name evidence="1" type="ordered locus">Calni_1152</name>
</gene>
<dbReference type="RefSeq" id="WP_013451274.1">
    <property type="nucleotide sequence ID" value="NC_014758.1"/>
</dbReference>
<reference evidence="1 2" key="2">
    <citation type="journal article" date="2011" name="Stand. Genomic Sci.">
        <title>Complete genome sequence of Calditerrivibrio nitroreducens type strain (Yu37-1).</title>
        <authorList>
            <person name="Pitluck S."/>
            <person name="Sikorski J."/>
            <person name="Zeytun A."/>
            <person name="Lapidus A."/>
            <person name="Nolan M."/>
            <person name="Lucas S."/>
            <person name="Hammon N."/>
            <person name="Deshpande S."/>
            <person name="Cheng J.F."/>
            <person name="Tapia R."/>
            <person name="Han C."/>
            <person name="Goodwin L."/>
            <person name="Liolios K."/>
            <person name="Pagani I."/>
            <person name="Ivanova N."/>
            <person name="Mavromatis K."/>
            <person name="Pati A."/>
            <person name="Chen A."/>
            <person name="Palaniappan K."/>
            <person name="Hauser L."/>
            <person name="Chang Y.J."/>
            <person name="Jeffries C.D."/>
            <person name="Detter J.C."/>
            <person name="Brambilla E."/>
            <person name="Djao O.D."/>
            <person name="Rohde M."/>
            <person name="Spring S."/>
            <person name="Goker M."/>
            <person name="Woyke T."/>
            <person name="Bristow J."/>
            <person name="Eisen J.A."/>
            <person name="Markowitz V."/>
            <person name="Hugenholtz P."/>
            <person name="Kyrpides N.C."/>
            <person name="Klenk H.P."/>
            <person name="Land M."/>
        </authorList>
    </citation>
    <scope>NUCLEOTIDE SEQUENCE [LARGE SCALE GENOMIC DNA]</scope>
    <source>
        <strain evidence="2">DSM 19672 / NBRC 101217 / Yu37-1</strain>
    </source>
</reference>
<organism evidence="1 2">
    <name type="scientific">Calditerrivibrio nitroreducens (strain DSM 19672 / NBRC 101217 / Yu37-1)</name>
    <dbReference type="NCBI Taxonomy" id="768670"/>
    <lineage>
        <taxon>Bacteria</taxon>
        <taxon>Pseudomonadati</taxon>
        <taxon>Deferribacterota</taxon>
        <taxon>Deferribacteres</taxon>
        <taxon>Deferribacterales</taxon>
        <taxon>Calditerrivibrionaceae</taxon>
    </lineage>
</organism>
<accession>E4TIL4</accession>
<sequence>MPNLEPWLTAIHADPVTKLPAKVDDFTQVNGVIDARVFLKNTYGYSDWAVGQNFYESEFSGKDSTTLAQYQAEIDGDRPIYQHFEMRGRVLDCGGGLARCASF</sequence>
<name>E4TIL4_CALNY</name>
<evidence type="ECO:0000313" key="2">
    <source>
        <dbReference type="Proteomes" id="UP000007039"/>
    </source>
</evidence>
<dbReference type="HOGENOM" id="CLU_2258533_0_0_0"/>